<feature type="signal peptide" evidence="1">
    <location>
        <begin position="1"/>
        <end position="16"/>
    </location>
</feature>
<keyword evidence="3" id="KW-1185">Reference proteome</keyword>
<dbReference type="PANTHER" id="PTHR22699:SF1">
    <property type="entry name" value="THIOREDOXIN DOMAIN-CONTAINING PROTEIN 16"/>
    <property type="match status" value="1"/>
</dbReference>
<organism evidence="2 3">
    <name type="scientific">Paraphoma chrysanthemicola</name>
    <dbReference type="NCBI Taxonomy" id="798071"/>
    <lineage>
        <taxon>Eukaryota</taxon>
        <taxon>Fungi</taxon>
        <taxon>Dikarya</taxon>
        <taxon>Ascomycota</taxon>
        <taxon>Pezizomycotina</taxon>
        <taxon>Dothideomycetes</taxon>
        <taxon>Pleosporomycetidae</taxon>
        <taxon>Pleosporales</taxon>
        <taxon>Pleosporineae</taxon>
        <taxon>Phaeosphaeriaceae</taxon>
        <taxon>Paraphoma</taxon>
    </lineage>
</organism>
<dbReference type="Gene3D" id="3.40.30.10">
    <property type="entry name" value="Glutaredoxin"/>
    <property type="match status" value="3"/>
</dbReference>
<dbReference type="AlphaFoldDB" id="A0A8K0RIK1"/>
<dbReference type="CDD" id="cd02961">
    <property type="entry name" value="PDI_a_family"/>
    <property type="match status" value="1"/>
</dbReference>
<accession>A0A8K0RIK1</accession>
<dbReference type="OrthoDB" id="427280at2759"/>
<evidence type="ECO:0000256" key="1">
    <source>
        <dbReference type="SAM" id="SignalP"/>
    </source>
</evidence>
<dbReference type="InterPro" id="IPR036249">
    <property type="entry name" value="Thioredoxin-like_sf"/>
</dbReference>
<evidence type="ECO:0000313" key="3">
    <source>
        <dbReference type="Proteomes" id="UP000813461"/>
    </source>
</evidence>
<name>A0A8K0RIK1_9PLEO</name>
<keyword evidence="1" id="KW-0732">Signal</keyword>
<dbReference type="InterPro" id="IPR040090">
    <property type="entry name" value="TXNDC16"/>
</dbReference>
<sequence>MIFPTIAPLLASLALATPNTVQDLHNYLRSVPLVFVAFTSRTLDSVQSFNNIFTQTSINTSTLYLTVNCDIDVDLCHDYDINTYPTIRLFENDPKTDDTVSRMTRYRGPRTKRAFQSFIKKRELPVLSHISSNEIETFQKSDDIVIIASLHPNQESLLTTFSIIAARHHLRYIFAYTTIDAQTSVPTITCYKNTDNDHRTLTGAFTEADLESFLATSTPSVIKTFREKDLETFMQRDKLTCYIFLALDDDDLIATTLRRGITPLAKKYEKYITFALAALPKHAEMAGNFGAQINTQAEDAKGRGAPVLLVHAPMNDNVFYFQQGKKVSADAVEDMLTRILQGKAQNGQVLGQDAEDWEDVAGEEVMHDEL</sequence>
<feature type="chain" id="PRO_5035464466" description="Thioredoxin domain-containing protein" evidence="1">
    <location>
        <begin position="17"/>
        <end position="370"/>
    </location>
</feature>
<protein>
    <recommendedName>
        <fullName evidence="4">Thioredoxin domain-containing protein</fullName>
    </recommendedName>
</protein>
<proteinExistence type="predicted"/>
<gene>
    <name evidence="2" type="ORF">FB567DRAFT_510344</name>
</gene>
<evidence type="ECO:0008006" key="4">
    <source>
        <dbReference type="Google" id="ProtNLM"/>
    </source>
</evidence>
<reference evidence="2" key="1">
    <citation type="journal article" date="2021" name="Nat. Commun.">
        <title>Genetic determinants of endophytism in the Arabidopsis root mycobiome.</title>
        <authorList>
            <person name="Mesny F."/>
            <person name="Miyauchi S."/>
            <person name="Thiergart T."/>
            <person name="Pickel B."/>
            <person name="Atanasova L."/>
            <person name="Karlsson M."/>
            <person name="Huettel B."/>
            <person name="Barry K.W."/>
            <person name="Haridas S."/>
            <person name="Chen C."/>
            <person name="Bauer D."/>
            <person name="Andreopoulos W."/>
            <person name="Pangilinan J."/>
            <person name="LaButti K."/>
            <person name="Riley R."/>
            <person name="Lipzen A."/>
            <person name="Clum A."/>
            <person name="Drula E."/>
            <person name="Henrissat B."/>
            <person name="Kohler A."/>
            <person name="Grigoriev I.V."/>
            <person name="Martin F.M."/>
            <person name="Hacquard S."/>
        </authorList>
    </citation>
    <scope>NUCLEOTIDE SEQUENCE</scope>
    <source>
        <strain evidence="2">MPI-SDFR-AT-0120</strain>
    </source>
</reference>
<comment type="caution">
    <text evidence="2">The sequence shown here is derived from an EMBL/GenBank/DDBJ whole genome shotgun (WGS) entry which is preliminary data.</text>
</comment>
<dbReference type="PANTHER" id="PTHR22699">
    <property type="entry name" value="THIOREDOXIN DOMAIN-CONTAINING PROTEIN 16"/>
    <property type="match status" value="1"/>
</dbReference>
<dbReference type="SUPFAM" id="SSF52833">
    <property type="entry name" value="Thioredoxin-like"/>
    <property type="match status" value="2"/>
</dbReference>
<evidence type="ECO:0000313" key="2">
    <source>
        <dbReference type="EMBL" id="KAH7094497.1"/>
    </source>
</evidence>
<dbReference type="CDD" id="cd02981">
    <property type="entry name" value="PDI_b_family"/>
    <property type="match status" value="1"/>
</dbReference>
<dbReference type="EMBL" id="JAGMVJ010000001">
    <property type="protein sequence ID" value="KAH7094497.1"/>
    <property type="molecule type" value="Genomic_DNA"/>
</dbReference>
<dbReference type="Proteomes" id="UP000813461">
    <property type="component" value="Unassembled WGS sequence"/>
</dbReference>
<dbReference type="Pfam" id="PF13848">
    <property type="entry name" value="Thioredoxin_6"/>
    <property type="match status" value="1"/>
</dbReference>